<gene>
    <name evidence="1" type="ORF">Dsin_001400</name>
</gene>
<accession>A0AAE0B5J1</accession>
<evidence type="ECO:0000313" key="2">
    <source>
        <dbReference type="Proteomes" id="UP001281410"/>
    </source>
</evidence>
<dbReference type="Gene3D" id="2.30.30.30">
    <property type="match status" value="1"/>
</dbReference>
<dbReference type="AlphaFoldDB" id="A0AAE0B5J1"/>
<name>A0AAE0B5J1_9ROSI</name>
<evidence type="ECO:0000313" key="1">
    <source>
        <dbReference type="EMBL" id="KAK3229519.1"/>
    </source>
</evidence>
<protein>
    <submittedName>
        <fullName evidence="1">Uncharacterized protein</fullName>
    </submittedName>
</protein>
<proteinExistence type="predicted"/>
<reference evidence="1" key="1">
    <citation type="journal article" date="2023" name="Plant J.">
        <title>Genome sequences and population genomics provide insights into the demographic history, inbreeding, and mutation load of two 'living fossil' tree species of Dipteronia.</title>
        <authorList>
            <person name="Feng Y."/>
            <person name="Comes H.P."/>
            <person name="Chen J."/>
            <person name="Zhu S."/>
            <person name="Lu R."/>
            <person name="Zhang X."/>
            <person name="Li P."/>
            <person name="Qiu J."/>
            <person name="Olsen K.M."/>
            <person name="Qiu Y."/>
        </authorList>
    </citation>
    <scope>NUCLEOTIDE SEQUENCE</scope>
    <source>
        <strain evidence="1">NBL</strain>
    </source>
</reference>
<dbReference type="Proteomes" id="UP001281410">
    <property type="component" value="Unassembled WGS sequence"/>
</dbReference>
<comment type="caution">
    <text evidence="1">The sequence shown here is derived from an EMBL/GenBank/DDBJ whole genome shotgun (WGS) entry which is preliminary data.</text>
</comment>
<dbReference type="EMBL" id="JANJYJ010000001">
    <property type="protein sequence ID" value="KAK3229519.1"/>
    <property type="molecule type" value="Genomic_DNA"/>
</dbReference>
<sequence>MVTGGRIRDQAETISNWERQKDGIGTIHVQDTTGREDVTCLGNVYTIGKGVAP</sequence>
<dbReference type="InterPro" id="IPR014722">
    <property type="entry name" value="Rib_uL2_dom2"/>
</dbReference>
<keyword evidence="2" id="KW-1185">Reference proteome</keyword>
<organism evidence="1 2">
    <name type="scientific">Dipteronia sinensis</name>
    <dbReference type="NCBI Taxonomy" id="43782"/>
    <lineage>
        <taxon>Eukaryota</taxon>
        <taxon>Viridiplantae</taxon>
        <taxon>Streptophyta</taxon>
        <taxon>Embryophyta</taxon>
        <taxon>Tracheophyta</taxon>
        <taxon>Spermatophyta</taxon>
        <taxon>Magnoliopsida</taxon>
        <taxon>eudicotyledons</taxon>
        <taxon>Gunneridae</taxon>
        <taxon>Pentapetalae</taxon>
        <taxon>rosids</taxon>
        <taxon>malvids</taxon>
        <taxon>Sapindales</taxon>
        <taxon>Sapindaceae</taxon>
        <taxon>Hippocastanoideae</taxon>
        <taxon>Acereae</taxon>
        <taxon>Dipteronia</taxon>
    </lineage>
</organism>